<protein>
    <submittedName>
        <fullName evidence="2">Uncharacterized protein</fullName>
    </submittedName>
</protein>
<proteinExistence type="predicted"/>
<dbReference type="Proteomes" id="UP000053555">
    <property type="component" value="Unassembled WGS sequence"/>
</dbReference>
<feature type="compositionally biased region" description="Basic and acidic residues" evidence="1">
    <location>
        <begin position="61"/>
        <end position="76"/>
    </location>
</feature>
<reference evidence="2" key="1">
    <citation type="submission" date="2014-07" db="EMBL/GenBank/DDBJ databases">
        <title>Identification of a novel salt tolerance gene in wild soybean by whole-genome sequencing.</title>
        <authorList>
            <person name="Lam H.-M."/>
            <person name="Qi X."/>
            <person name="Li M.-W."/>
            <person name="Liu X."/>
            <person name="Xie M."/>
            <person name="Ni M."/>
            <person name="Xu X."/>
        </authorList>
    </citation>
    <scope>NUCLEOTIDE SEQUENCE [LARGE SCALE GENOMIC DNA]</scope>
    <source>
        <tissue evidence="2">Root</tissue>
    </source>
</reference>
<feature type="region of interest" description="Disordered" evidence="1">
    <location>
        <begin position="1"/>
        <end position="76"/>
    </location>
</feature>
<evidence type="ECO:0000256" key="1">
    <source>
        <dbReference type="SAM" id="MobiDB-lite"/>
    </source>
</evidence>
<name>A0A0B2STY5_GLYSO</name>
<gene>
    <name evidence="2" type="ORF">glysoja_026386</name>
</gene>
<dbReference type="AlphaFoldDB" id="A0A0B2STY5"/>
<feature type="compositionally biased region" description="Basic and acidic residues" evidence="1">
    <location>
        <begin position="1"/>
        <end position="21"/>
    </location>
</feature>
<evidence type="ECO:0000313" key="2">
    <source>
        <dbReference type="EMBL" id="KHN47697.1"/>
    </source>
</evidence>
<dbReference type="EMBL" id="KN640321">
    <property type="protein sequence ID" value="KHN47697.1"/>
    <property type="molecule type" value="Genomic_DNA"/>
</dbReference>
<sequence>MHLDGSSDHMRYSGDSEDKRGSQSSQGTGKKPPSTLAGAMSSPKSSKHKTGSKSSGNGTQTHEDVSLRDKLSGTYG</sequence>
<accession>A0A0B2STY5</accession>
<organism evidence="2">
    <name type="scientific">Glycine soja</name>
    <name type="common">Wild soybean</name>
    <dbReference type="NCBI Taxonomy" id="3848"/>
    <lineage>
        <taxon>Eukaryota</taxon>
        <taxon>Viridiplantae</taxon>
        <taxon>Streptophyta</taxon>
        <taxon>Embryophyta</taxon>
        <taxon>Tracheophyta</taxon>
        <taxon>Spermatophyta</taxon>
        <taxon>Magnoliopsida</taxon>
        <taxon>eudicotyledons</taxon>
        <taxon>Gunneridae</taxon>
        <taxon>Pentapetalae</taxon>
        <taxon>rosids</taxon>
        <taxon>fabids</taxon>
        <taxon>Fabales</taxon>
        <taxon>Fabaceae</taxon>
        <taxon>Papilionoideae</taxon>
        <taxon>50 kb inversion clade</taxon>
        <taxon>NPAAA clade</taxon>
        <taxon>indigoferoid/millettioid clade</taxon>
        <taxon>Phaseoleae</taxon>
        <taxon>Glycine</taxon>
        <taxon>Glycine subgen. Soja</taxon>
    </lineage>
</organism>